<dbReference type="Gene3D" id="3.30.160.60">
    <property type="entry name" value="Classic Zinc Finger"/>
    <property type="match status" value="1"/>
</dbReference>
<organism evidence="7 8">
    <name type="scientific">Caenorhabditis tropicalis</name>
    <dbReference type="NCBI Taxonomy" id="1561998"/>
    <lineage>
        <taxon>Eukaryota</taxon>
        <taxon>Metazoa</taxon>
        <taxon>Ecdysozoa</taxon>
        <taxon>Nematoda</taxon>
        <taxon>Chromadorea</taxon>
        <taxon>Rhabditida</taxon>
        <taxon>Rhabditina</taxon>
        <taxon>Rhabditomorpha</taxon>
        <taxon>Rhabditoidea</taxon>
        <taxon>Rhabditidae</taxon>
        <taxon>Peloderinae</taxon>
        <taxon>Caenorhabditis</taxon>
    </lineage>
</organism>
<evidence type="ECO:0000256" key="3">
    <source>
        <dbReference type="ARBA" id="ARBA00022833"/>
    </source>
</evidence>
<dbReference type="eggNOG" id="KOG4185">
    <property type="taxonomic scope" value="Eukaryota"/>
</dbReference>
<feature type="domain" description="B box-type" evidence="6">
    <location>
        <begin position="203"/>
        <end position="249"/>
    </location>
</feature>
<protein>
    <submittedName>
        <fullName evidence="8">RING-type domain-containing protein</fullName>
    </submittedName>
</protein>
<dbReference type="Pfam" id="PF13445">
    <property type="entry name" value="zf-RING_UBOX"/>
    <property type="match status" value="1"/>
</dbReference>
<dbReference type="SMART" id="SM00184">
    <property type="entry name" value="RING"/>
    <property type="match status" value="1"/>
</dbReference>
<evidence type="ECO:0000256" key="4">
    <source>
        <dbReference type="PROSITE-ProRule" id="PRU00024"/>
    </source>
</evidence>
<dbReference type="InterPro" id="IPR013083">
    <property type="entry name" value="Znf_RING/FYVE/PHD"/>
</dbReference>
<dbReference type="AlphaFoldDB" id="A0A1I7UFI1"/>
<name>A0A1I7UFI1_9PELO</name>
<feature type="domain" description="RING-type" evidence="5">
    <location>
        <begin position="121"/>
        <end position="166"/>
    </location>
</feature>
<dbReference type="WBParaSite" id="Csp11.Scaffold629.g8802.t1">
    <property type="protein sequence ID" value="Csp11.Scaffold629.g8802.t1"/>
    <property type="gene ID" value="Csp11.Scaffold629.g8802"/>
</dbReference>
<reference evidence="8" key="1">
    <citation type="submission" date="2016-11" db="UniProtKB">
        <authorList>
            <consortium name="WormBaseParasite"/>
        </authorList>
    </citation>
    <scope>IDENTIFICATION</scope>
</reference>
<dbReference type="Proteomes" id="UP000095282">
    <property type="component" value="Unplaced"/>
</dbReference>
<keyword evidence="2 4" id="KW-0863">Zinc-finger</keyword>
<keyword evidence="1" id="KW-0479">Metal-binding</keyword>
<dbReference type="InterPro" id="IPR027370">
    <property type="entry name" value="Znf-RING_euk"/>
</dbReference>
<dbReference type="InterPro" id="IPR000315">
    <property type="entry name" value="Znf_B-box"/>
</dbReference>
<accession>A0A1I7UFI1</accession>
<evidence type="ECO:0000313" key="8">
    <source>
        <dbReference type="WBParaSite" id="Csp11.Scaffold629.g8802.t1"/>
    </source>
</evidence>
<dbReference type="PROSITE" id="PS50119">
    <property type="entry name" value="ZF_BBOX"/>
    <property type="match status" value="1"/>
</dbReference>
<dbReference type="STRING" id="1561998.A0A1I7UFI1"/>
<dbReference type="Gene3D" id="3.30.40.10">
    <property type="entry name" value="Zinc/RING finger domain, C3HC4 (zinc finger)"/>
    <property type="match status" value="1"/>
</dbReference>
<evidence type="ECO:0000259" key="5">
    <source>
        <dbReference type="PROSITE" id="PS50089"/>
    </source>
</evidence>
<evidence type="ECO:0000256" key="1">
    <source>
        <dbReference type="ARBA" id="ARBA00022723"/>
    </source>
</evidence>
<sequence length="430" mass="50852">MNETNENPKEPEFSVTPLVLKFRRNEPKSQRIDIKSDEFKYGLMIRVTHNLSDHCFTDIPINFLTSNSSIHVIPKDNVMKMMPEKLFIKFRNHLDETDENAITVEVKYVEEKDDQEKAPECEICLLEYTSEGKRDPIILSACGHTICNSCFQQLAERNTVYCPFDRTKSKGPFPKNFALCEMLQYNKRMGRKRNLEETEECIEPIIPCCENEHHESTCYCTNCEQDYCMNCYTMTHSFKTRSNHKMVRISEKPLVKPKCLYHPNVNGELICKTEECDMFGETYCWKCAYFRHKHEGQCIEEYMKNNKKTLEKILEDLAPTLRKFWNKFNFLFDCLEKLEKAAEFHSANCIKTEGGRLKMNDFLRAEKKKIFGPQRENDVAILKMREMEKRIKLILFTKKLYDVEQVVKHGQKMINLDPGNYGRWMRIFLI</sequence>
<dbReference type="PANTHER" id="PTHR47156:SF10">
    <property type="entry name" value="E3 UBIQUITIN-PROTEIN LIGASE TRIM-21-RELATED"/>
    <property type="match status" value="1"/>
</dbReference>
<dbReference type="PANTHER" id="PTHR47156">
    <property type="entry name" value="PROTEIN CBG20824"/>
    <property type="match status" value="1"/>
</dbReference>
<dbReference type="InterPro" id="IPR001841">
    <property type="entry name" value="Znf_RING"/>
</dbReference>
<proteinExistence type="predicted"/>
<dbReference type="PROSITE" id="PS50089">
    <property type="entry name" value="ZF_RING_2"/>
    <property type="match status" value="1"/>
</dbReference>
<dbReference type="InterPro" id="IPR052667">
    <property type="entry name" value="E3_ubiquitin-ligase_RING"/>
</dbReference>
<evidence type="ECO:0000259" key="6">
    <source>
        <dbReference type="PROSITE" id="PS50119"/>
    </source>
</evidence>
<evidence type="ECO:0000313" key="7">
    <source>
        <dbReference type="Proteomes" id="UP000095282"/>
    </source>
</evidence>
<dbReference type="GO" id="GO:0008270">
    <property type="term" value="F:zinc ion binding"/>
    <property type="evidence" value="ECO:0007669"/>
    <property type="project" value="UniProtKB-KW"/>
</dbReference>
<keyword evidence="7" id="KW-1185">Reference proteome</keyword>
<evidence type="ECO:0000256" key="2">
    <source>
        <dbReference type="ARBA" id="ARBA00022771"/>
    </source>
</evidence>
<dbReference type="SUPFAM" id="SSF57850">
    <property type="entry name" value="RING/U-box"/>
    <property type="match status" value="1"/>
</dbReference>
<keyword evidence="3" id="KW-0862">Zinc</keyword>